<keyword evidence="3" id="KW-0460">Magnesium</keyword>
<evidence type="ECO:0000259" key="6">
    <source>
        <dbReference type="Pfam" id="PF01397"/>
    </source>
</evidence>
<dbReference type="PANTHER" id="PTHR31225">
    <property type="entry name" value="OS04G0344100 PROTEIN-RELATED"/>
    <property type="match status" value="1"/>
</dbReference>
<dbReference type="Proteomes" id="UP000639772">
    <property type="component" value="Chromosome 12"/>
</dbReference>
<dbReference type="SUPFAM" id="SSF48576">
    <property type="entry name" value="Terpenoid synthases"/>
    <property type="match status" value="2"/>
</dbReference>
<evidence type="ECO:0000259" key="7">
    <source>
        <dbReference type="Pfam" id="PF03936"/>
    </source>
</evidence>
<feature type="region of interest" description="Disordered" evidence="5">
    <location>
        <begin position="586"/>
        <end position="605"/>
    </location>
</feature>
<evidence type="ECO:0000313" key="8">
    <source>
        <dbReference type="EMBL" id="KAG0460156.1"/>
    </source>
</evidence>
<feature type="domain" description="Terpene synthase N-terminal" evidence="6">
    <location>
        <begin position="44"/>
        <end position="205"/>
    </location>
</feature>
<dbReference type="CDD" id="cd00684">
    <property type="entry name" value="Terpene_cyclase_plant_C1"/>
    <property type="match status" value="1"/>
</dbReference>
<dbReference type="Pfam" id="PF03936">
    <property type="entry name" value="Terpene_synth_C"/>
    <property type="match status" value="2"/>
</dbReference>
<dbReference type="Gene3D" id="1.10.600.10">
    <property type="entry name" value="Farnesyl Diphosphate Synthase"/>
    <property type="match status" value="2"/>
</dbReference>
<dbReference type="SUPFAM" id="SSF48239">
    <property type="entry name" value="Terpenoid cyclases/Protein prenyltransferases"/>
    <property type="match status" value="2"/>
</dbReference>
<evidence type="ECO:0000256" key="5">
    <source>
        <dbReference type="SAM" id="MobiDB-lite"/>
    </source>
</evidence>
<comment type="cofactor">
    <cofactor evidence="1">
        <name>Mg(2+)</name>
        <dbReference type="ChEBI" id="CHEBI:18420"/>
    </cofactor>
</comment>
<name>A0A835PXC3_VANPL</name>
<feature type="region of interest" description="Disordered" evidence="5">
    <location>
        <begin position="620"/>
        <end position="660"/>
    </location>
</feature>
<proteinExistence type="predicted"/>
<dbReference type="InterPro" id="IPR008949">
    <property type="entry name" value="Isoprenoid_synthase_dom_sf"/>
</dbReference>
<dbReference type="SFLD" id="SFLDG01014">
    <property type="entry name" value="Terpene_Cyclase_Like_1_N-term"/>
    <property type="match status" value="2"/>
</dbReference>
<dbReference type="GO" id="GO:0000287">
    <property type="term" value="F:magnesium ion binding"/>
    <property type="evidence" value="ECO:0007669"/>
    <property type="project" value="InterPro"/>
</dbReference>
<dbReference type="Pfam" id="PF01397">
    <property type="entry name" value="Terpene_synth"/>
    <property type="match status" value="2"/>
</dbReference>
<dbReference type="SFLD" id="SFLDS00005">
    <property type="entry name" value="Isoprenoid_Synthase_Type_I"/>
    <property type="match status" value="1"/>
</dbReference>
<evidence type="ECO:0000256" key="2">
    <source>
        <dbReference type="ARBA" id="ARBA00022723"/>
    </source>
</evidence>
<dbReference type="InterPro" id="IPR036965">
    <property type="entry name" value="Terpene_synth_N_sf"/>
</dbReference>
<dbReference type="GO" id="GO:0010333">
    <property type="term" value="F:terpene synthase activity"/>
    <property type="evidence" value="ECO:0007669"/>
    <property type="project" value="InterPro"/>
</dbReference>
<comment type="caution">
    <text evidence="8">The sequence shown here is derived from an EMBL/GenBank/DDBJ whole genome shotgun (WGS) entry which is preliminary data.</text>
</comment>
<feature type="domain" description="Terpene synthase metal-binding" evidence="7">
    <location>
        <begin position="884"/>
        <end position="1041"/>
    </location>
</feature>
<dbReference type="InterPro" id="IPR008930">
    <property type="entry name" value="Terpenoid_cyclase/PrenylTrfase"/>
</dbReference>
<feature type="domain" description="Terpene synthase metal-binding" evidence="7">
    <location>
        <begin position="263"/>
        <end position="502"/>
    </location>
</feature>
<dbReference type="AlphaFoldDB" id="A0A835PXC3"/>
<evidence type="ECO:0000256" key="4">
    <source>
        <dbReference type="ARBA" id="ARBA00023239"/>
    </source>
</evidence>
<keyword evidence="2" id="KW-0479">Metal-binding</keyword>
<feature type="compositionally biased region" description="Low complexity" evidence="5">
    <location>
        <begin position="587"/>
        <end position="598"/>
    </location>
</feature>
<evidence type="ECO:0000256" key="1">
    <source>
        <dbReference type="ARBA" id="ARBA00001946"/>
    </source>
</evidence>
<dbReference type="PANTHER" id="PTHR31225:SF0">
    <property type="entry name" value="S-(+)-LINALOOL SYNTHASE, CHLOROPLASTIC"/>
    <property type="match status" value="1"/>
</dbReference>
<reference evidence="8 9" key="1">
    <citation type="journal article" date="2020" name="Nat. Food">
        <title>A phased Vanilla planifolia genome enables genetic improvement of flavour and production.</title>
        <authorList>
            <person name="Hasing T."/>
            <person name="Tang H."/>
            <person name="Brym M."/>
            <person name="Khazi F."/>
            <person name="Huang T."/>
            <person name="Chambers A.H."/>
        </authorList>
    </citation>
    <scope>NUCLEOTIDE SEQUENCE [LARGE SCALE GENOMIC DNA]</scope>
    <source>
        <tissue evidence="8">Leaf</tissue>
    </source>
</reference>
<gene>
    <name evidence="8" type="ORF">HPP92_023284</name>
</gene>
<dbReference type="SFLD" id="SFLDG01019">
    <property type="entry name" value="Terpene_Cyclase_Like_1_C_Termi"/>
    <property type="match status" value="1"/>
</dbReference>
<dbReference type="Gene3D" id="1.50.10.130">
    <property type="entry name" value="Terpene synthase, N-terminal domain"/>
    <property type="match status" value="2"/>
</dbReference>
<dbReference type="InterPro" id="IPR050148">
    <property type="entry name" value="Terpene_synthase-like"/>
</dbReference>
<dbReference type="EMBL" id="JADCNM010000012">
    <property type="protein sequence ID" value="KAG0460156.1"/>
    <property type="molecule type" value="Genomic_DNA"/>
</dbReference>
<evidence type="ECO:0000256" key="3">
    <source>
        <dbReference type="ARBA" id="ARBA00022842"/>
    </source>
</evidence>
<accession>A0A835PXC3</accession>
<dbReference type="OrthoDB" id="1921927at2759"/>
<feature type="domain" description="Terpene synthase N-terminal" evidence="6">
    <location>
        <begin position="677"/>
        <end position="831"/>
    </location>
</feature>
<dbReference type="InterPro" id="IPR034741">
    <property type="entry name" value="Terpene_cyclase-like_1_C"/>
</dbReference>
<sequence>MASSLFSVFPNLILKNSSPRRRRIGMFVANLDLEQNSVFHLKSHKQDSVKDMMRLNFEQKLEMARSMLISQVKQPASAIGMIDMLQKLGIDYHFSKEIETITSDLYESFSTHNGSLHHVALGFRLLRQHGYYTSPDVFCRFMNNKGQFEVSLKEDLRGLLSLYEASHMDIGEDILCTAKEFSSEHLKACINNVGVVWKRNIEHALEKPIHLSLQRNNVRHYICQLEGEHEMSNALKELAITDFNHVQSLHRKEYSEYLRWWKMLDLSKESQLFRDQPMKWFAWTTAAIFEPRLSKHRLLLAKVVAILYVIDDFFDVLGSHEELIQFTEAVERWEASPTDSPLCCTKKCYHELYNVTNEMVNFVLSEHGWNPLDTLRKSWASLCKAFLLETRWFTSGITPKAAEYLKNGLTTTGIPMVFIHFYTLLGDEASRETVAMLNNDTFKSFELIALSLRLWDDLGSAKDENQEGLDGSYLECYMKEYDASLESARKHAMEMISNAWKELNKECLLSNNFSQSFKQAMLNTVRMINVMYTYEDQRLPMLEETVLSVKVRVKSCCSIQGTRTRPVPHEAVGAGSGMVEADAVRMSGNRQGSSHSSSGGEGTGVGLQTAEAVRGDIVSGLDRPIHGEGGPRRPGCHRPRPVGGEARESKGVASTTPIDRKNESTARIVKSLRLRKDMMRLNFEQKLEMARSMLISQVKQPASAIGMIDMLQKLGIDYHFSKEIETITSDLYESFSTHNGSLHHVALGFRLLRQHGYYTSPDVFCRFMNNKGQFEVSLKEDLRGLLSLYEASHMDIGEDILCTAKEFSSEHLKACINNVGVVWKRNIEHALEKPIHLSLQRNNVRHYICQLEGEHEMSNALKELAITDFNHVGSFPTDSPLCCTKKCYHELYNVTNEMVNFVLSEHGWNPLDTLRKSWASLCKAFLLETRWFTSGITPKAAEYLKNGLTTTGIPMVFIHFYTLLGDEASRETVAMLNNDTFKSFELIALSLRLWDDLGSAKDENQEGLDGSYLECYMKEYDASLESARKHAMEMISNAWKELNKECLLSNNFSQSFKQAMLNTVRMINVMYTYEDQRLPMLEEYSRLNLLEDI</sequence>
<dbReference type="InterPro" id="IPR044814">
    <property type="entry name" value="Terpene_cyclase_plant_C1"/>
</dbReference>
<dbReference type="GO" id="GO:0016102">
    <property type="term" value="P:diterpenoid biosynthetic process"/>
    <property type="evidence" value="ECO:0007669"/>
    <property type="project" value="InterPro"/>
</dbReference>
<evidence type="ECO:0000313" key="9">
    <source>
        <dbReference type="Proteomes" id="UP000639772"/>
    </source>
</evidence>
<organism evidence="8 9">
    <name type="scientific">Vanilla planifolia</name>
    <name type="common">Vanilla</name>
    <dbReference type="NCBI Taxonomy" id="51239"/>
    <lineage>
        <taxon>Eukaryota</taxon>
        <taxon>Viridiplantae</taxon>
        <taxon>Streptophyta</taxon>
        <taxon>Embryophyta</taxon>
        <taxon>Tracheophyta</taxon>
        <taxon>Spermatophyta</taxon>
        <taxon>Magnoliopsida</taxon>
        <taxon>Liliopsida</taxon>
        <taxon>Asparagales</taxon>
        <taxon>Orchidaceae</taxon>
        <taxon>Vanilloideae</taxon>
        <taxon>Vanilleae</taxon>
        <taxon>Vanilla</taxon>
    </lineage>
</organism>
<protein>
    <submittedName>
        <fullName evidence="8">Uncharacterized protein</fullName>
    </submittedName>
</protein>
<dbReference type="InterPro" id="IPR001906">
    <property type="entry name" value="Terpene_synth_N"/>
</dbReference>
<dbReference type="InterPro" id="IPR005630">
    <property type="entry name" value="Terpene_synthase_metal-bd"/>
</dbReference>
<keyword evidence="4" id="KW-0456">Lyase</keyword>